<evidence type="ECO:0000256" key="7">
    <source>
        <dbReference type="ARBA" id="ARBA00023004"/>
    </source>
</evidence>
<evidence type="ECO:0000256" key="10">
    <source>
        <dbReference type="SAM" id="MobiDB-lite"/>
    </source>
</evidence>
<feature type="compositionally biased region" description="Basic and acidic residues" evidence="10">
    <location>
        <begin position="1"/>
        <end position="21"/>
    </location>
</feature>
<comment type="subcellular location">
    <subcellularLocation>
        <location evidence="2">Cytoplasm</location>
    </subcellularLocation>
</comment>
<dbReference type="PANTHER" id="PTHR13273">
    <property type="entry name" value="ANAMORSIN"/>
    <property type="match status" value="1"/>
</dbReference>
<dbReference type="GO" id="GO:0051539">
    <property type="term" value="F:4 iron, 4 sulfur cluster binding"/>
    <property type="evidence" value="ECO:0007669"/>
    <property type="project" value="UniProtKB-KW"/>
</dbReference>
<keyword evidence="4" id="KW-0004">4Fe-4S</keyword>
<keyword evidence="5" id="KW-0963">Cytoplasm</keyword>
<keyword evidence="7" id="KW-0408">Iron</keyword>
<dbReference type="Pfam" id="PF05093">
    <property type="entry name" value="CIAPIN1"/>
    <property type="match status" value="1"/>
</dbReference>
<keyword evidence="8" id="KW-0411">Iron-sulfur</keyword>
<comment type="caution">
    <text evidence="12">The sequence shown here is derived from an EMBL/GenBank/DDBJ whole genome shotgun (WGS) entry which is preliminary data.</text>
</comment>
<evidence type="ECO:0000256" key="5">
    <source>
        <dbReference type="ARBA" id="ARBA00022490"/>
    </source>
</evidence>
<sequence>MENENISEKEKNLEEKLKESMSTKPPCPPKLKKKKPCKNCSCGRKEGTSEPYKSKCGGCYLGDDYRCESCPYRGLPAFKPGEEVNFNMEDDKLL</sequence>
<dbReference type="Proteomes" id="UP000282876">
    <property type="component" value="Unassembled WGS sequence"/>
</dbReference>
<evidence type="ECO:0000256" key="8">
    <source>
        <dbReference type="ARBA" id="ARBA00023014"/>
    </source>
</evidence>
<proteinExistence type="inferred from homology"/>
<keyword evidence="13" id="KW-1185">Reference proteome</keyword>
<evidence type="ECO:0000313" key="12">
    <source>
        <dbReference type="EMBL" id="RVD93364.1"/>
    </source>
</evidence>
<gene>
    <name evidence="12" type="ORF">TUBRATIS_001040</name>
</gene>
<dbReference type="GO" id="GO:0046872">
    <property type="term" value="F:metal ion binding"/>
    <property type="evidence" value="ECO:0007669"/>
    <property type="project" value="UniProtKB-KW"/>
</dbReference>
<name>A0A437AQ82_9MICR</name>
<evidence type="ECO:0000259" key="11">
    <source>
        <dbReference type="Pfam" id="PF05093"/>
    </source>
</evidence>
<dbReference type="OrthoDB" id="311633at2759"/>
<dbReference type="AlphaFoldDB" id="A0A437AQ82"/>
<evidence type="ECO:0000313" key="13">
    <source>
        <dbReference type="Proteomes" id="UP000282876"/>
    </source>
</evidence>
<evidence type="ECO:0000256" key="6">
    <source>
        <dbReference type="ARBA" id="ARBA00022723"/>
    </source>
</evidence>
<dbReference type="GO" id="GO:0005737">
    <property type="term" value="C:cytoplasm"/>
    <property type="evidence" value="ECO:0007669"/>
    <property type="project" value="UniProtKB-SubCell"/>
</dbReference>
<evidence type="ECO:0000256" key="1">
    <source>
        <dbReference type="ARBA" id="ARBA00001966"/>
    </source>
</evidence>
<dbReference type="EMBL" id="RCSS01000034">
    <property type="protein sequence ID" value="RVD93364.1"/>
    <property type="molecule type" value="Genomic_DNA"/>
</dbReference>
<feature type="region of interest" description="Disordered" evidence="10">
    <location>
        <begin position="1"/>
        <end position="30"/>
    </location>
</feature>
<dbReference type="PANTHER" id="PTHR13273:SF14">
    <property type="entry name" value="ANAMORSIN"/>
    <property type="match status" value="1"/>
</dbReference>
<protein>
    <submittedName>
        <fullName evidence="12">Anamorsin related</fullName>
    </submittedName>
</protein>
<feature type="domain" description="Anamorsin C-terminal" evidence="11">
    <location>
        <begin position="52"/>
        <end position="85"/>
    </location>
</feature>
<comment type="cofactor">
    <cofactor evidence="1">
        <name>[4Fe-4S] cluster</name>
        <dbReference type="ChEBI" id="CHEBI:49883"/>
    </cofactor>
</comment>
<dbReference type="GO" id="GO:0016226">
    <property type="term" value="P:iron-sulfur cluster assembly"/>
    <property type="evidence" value="ECO:0007669"/>
    <property type="project" value="InterPro"/>
</dbReference>
<dbReference type="InterPro" id="IPR007785">
    <property type="entry name" value="Anamorsin"/>
</dbReference>
<organism evidence="12 13">
    <name type="scientific">Tubulinosema ratisbonensis</name>
    <dbReference type="NCBI Taxonomy" id="291195"/>
    <lineage>
        <taxon>Eukaryota</taxon>
        <taxon>Fungi</taxon>
        <taxon>Fungi incertae sedis</taxon>
        <taxon>Microsporidia</taxon>
        <taxon>Tubulinosematoidea</taxon>
        <taxon>Tubulinosematidae</taxon>
        <taxon>Tubulinosema</taxon>
    </lineage>
</organism>
<evidence type="ECO:0000256" key="3">
    <source>
        <dbReference type="ARBA" id="ARBA00008169"/>
    </source>
</evidence>
<dbReference type="InterPro" id="IPR046408">
    <property type="entry name" value="CIAPIN1"/>
</dbReference>
<reference evidence="12 13" key="1">
    <citation type="submission" date="2018-10" db="EMBL/GenBank/DDBJ databases">
        <title>Draft genome sequence of the microsporidian Tubulinosema ratisbonensis.</title>
        <authorList>
            <person name="Polonais V."/>
            <person name="Peyretaillade E."/>
            <person name="Niehus S."/>
            <person name="Wawrzyniak I."/>
            <person name="Franchet A."/>
            <person name="Gaspin C."/>
            <person name="Reichstadt M."/>
            <person name="Belser C."/>
            <person name="Labadie K."/>
            <person name="Delbac F."/>
            <person name="Ferrandon D."/>
        </authorList>
    </citation>
    <scope>NUCLEOTIDE SEQUENCE [LARGE SCALE GENOMIC DNA]</scope>
    <source>
        <strain evidence="12 13">Franzen</strain>
    </source>
</reference>
<evidence type="ECO:0000256" key="4">
    <source>
        <dbReference type="ARBA" id="ARBA00022485"/>
    </source>
</evidence>
<dbReference type="VEuPathDB" id="MicrosporidiaDB:TUBRATIS_001040"/>
<dbReference type="STRING" id="291195.A0A437AQ82"/>
<comment type="similarity">
    <text evidence="3">Belongs to the anamorsin family.</text>
</comment>
<accession>A0A437AQ82</accession>
<keyword evidence="9" id="KW-0496">Mitochondrion</keyword>
<keyword evidence="6" id="KW-0479">Metal-binding</keyword>
<evidence type="ECO:0000256" key="2">
    <source>
        <dbReference type="ARBA" id="ARBA00004496"/>
    </source>
</evidence>
<evidence type="ECO:0000256" key="9">
    <source>
        <dbReference type="ARBA" id="ARBA00023128"/>
    </source>
</evidence>